<protein>
    <submittedName>
        <fullName evidence="1">Uncharacterized protein</fullName>
    </submittedName>
</protein>
<keyword evidence="2" id="KW-1185">Reference proteome</keyword>
<gene>
    <name evidence="1" type="ORF">TeGR_g13921</name>
</gene>
<dbReference type="Proteomes" id="UP001165060">
    <property type="component" value="Unassembled WGS sequence"/>
</dbReference>
<comment type="caution">
    <text evidence="1">The sequence shown here is derived from an EMBL/GenBank/DDBJ whole genome shotgun (WGS) entry which is preliminary data.</text>
</comment>
<evidence type="ECO:0000313" key="2">
    <source>
        <dbReference type="Proteomes" id="UP001165060"/>
    </source>
</evidence>
<sequence>MHVAGNVTASTTGVNGTASDVARTDAAVERSASSMQVLSLKEGHVVLDDLLSLTAILFKLHDRSDEVDEAVHVELARHFSTATTLPSDSDNALIEKALSNVKEVAQTEEFSLFGRTFPSITVNLPIIGPTRLGPPPVATLGEAMGFTATSNNEARQREKMKAVEKAKTATKGVLNGEGATLRAKWLSKYGYPRLVGSGGIFYADQLSTDKAPMGGFNMGKSGEMFPAPQVVREGMYGGIKGWGMKAKGTAIDNLPKAKDLGAKKKK</sequence>
<accession>A0ABQ6N799</accession>
<name>A0ABQ6N799_9STRA</name>
<organism evidence="1 2">
    <name type="scientific">Tetraparma gracilis</name>
    <dbReference type="NCBI Taxonomy" id="2962635"/>
    <lineage>
        <taxon>Eukaryota</taxon>
        <taxon>Sar</taxon>
        <taxon>Stramenopiles</taxon>
        <taxon>Ochrophyta</taxon>
        <taxon>Bolidophyceae</taxon>
        <taxon>Parmales</taxon>
        <taxon>Triparmaceae</taxon>
        <taxon>Tetraparma</taxon>
    </lineage>
</organism>
<reference evidence="1 2" key="1">
    <citation type="journal article" date="2023" name="Commun. Biol.">
        <title>Genome analysis of Parmales, the sister group of diatoms, reveals the evolutionary specialization of diatoms from phago-mixotrophs to photoautotrophs.</title>
        <authorList>
            <person name="Ban H."/>
            <person name="Sato S."/>
            <person name="Yoshikawa S."/>
            <person name="Yamada K."/>
            <person name="Nakamura Y."/>
            <person name="Ichinomiya M."/>
            <person name="Sato N."/>
            <person name="Blanc-Mathieu R."/>
            <person name="Endo H."/>
            <person name="Kuwata A."/>
            <person name="Ogata H."/>
        </authorList>
    </citation>
    <scope>NUCLEOTIDE SEQUENCE [LARGE SCALE GENOMIC DNA]</scope>
</reference>
<proteinExistence type="predicted"/>
<dbReference type="EMBL" id="BRYB01001019">
    <property type="protein sequence ID" value="GMI41680.1"/>
    <property type="molecule type" value="Genomic_DNA"/>
</dbReference>
<evidence type="ECO:0000313" key="1">
    <source>
        <dbReference type="EMBL" id="GMI41680.1"/>
    </source>
</evidence>